<dbReference type="GO" id="GO:0006629">
    <property type="term" value="P:lipid metabolic process"/>
    <property type="evidence" value="ECO:0007669"/>
    <property type="project" value="InterPro"/>
</dbReference>
<evidence type="ECO:0000313" key="5">
    <source>
        <dbReference type="Proteomes" id="UP000267464"/>
    </source>
</evidence>
<dbReference type="InterPro" id="IPR003386">
    <property type="entry name" value="LACT/PDAT_acylTrfase"/>
</dbReference>
<dbReference type="PANTHER" id="PTHR37946:SF1">
    <property type="entry name" value="SLL1969 PROTEIN"/>
    <property type="match status" value="1"/>
</dbReference>
<evidence type="ECO:0000256" key="1">
    <source>
        <dbReference type="SAM" id="MobiDB-lite"/>
    </source>
</evidence>
<protein>
    <submittedName>
        <fullName evidence="4">CHAT domain-containing protein</fullName>
    </submittedName>
</protein>
<reference evidence="4 5" key="1">
    <citation type="submission" date="2018-08" db="EMBL/GenBank/DDBJ databases">
        <authorList>
            <person name="Khan S.A."/>
            <person name="Jeon C.O."/>
            <person name="Chun B.H."/>
            <person name="Jeong S.E."/>
        </authorList>
    </citation>
    <scope>NUCLEOTIDE SEQUENCE [LARGE SCALE GENOMIC DNA]</scope>
    <source>
        <strain evidence="4 5">S-16</strain>
    </source>
</reference>
<dbReference type="InterPro" id="IPR055803">
    <property type="entry name" value="DUF7379"/>
</dbReference>
<accession>A0A3N7HH79</accession>
<dbReference type="InterPro" id="IPR046880">
    <property type="entry name" value="TPR-S"/>
</dbReference>
<dbReference type="GO" id="GO:0008374">
    <property type="term" value="F:O-acyltransferase activity"/>
    <property type="evidence" value="ECO:0007669"/>
    <property type="project" value="InterPro"/>
</dbReference>
<keyword evidence="5" id="KW-1185">Reference proteome</keyword>
<proteinExistence type="predicted"/>
<gene>
    <name evidence="4" type="ORF">DZC73_28110</name>
</gene>
<evidence type="ECO:0000259" key="2">
    <source>
        <dbReference type="Pfam" id="PF12770"/>
    </source>
</evidence>
<dbReference type="InterPro" id="IPR029058">
    <property type="entry name" value="AB_hydrolase_fold"/>
</dbReference>
<dbReference type="SUPFAM" id="SSF53474">
    <property type="entry name" value="alpha/beta-Hydrolases"/>
    <property type="match status" value="2"/>
</dbReference>
<dbReference type="Pfam" id="PF20308">
    <property type="entry name" value="TPR-S"/>
    <property type="match status" value="1"/>
</dbReference>
<dbReference type="InterPro" id="IPR024983">
    <property type="entry name" value="CHAT_dom"/>
</dbReference>
<name>A0A3N7HH79_9BURK</name>
<dbReference type="EMBL" id="QUSW01000011">
    <property type="protein sequence ID" value="RQP21358.1"/>
    <property type="molecule type" value="Genomic_DNA"/>
</dbReference>
<feature type="domain" description="DUF7379" evidence="3">
    <location>
        <begin position="234"/>
        <end position="311"/>
    </location>
</feature>
<dbReference type="PANTHER" id="PTHR37946">
    <property type="entry name" value="SLL1969 PROTEIN"/>
    <property type="match status" value="1"/>
</dbReference>
<dbReference type="RefSeq" id="WP_124543729.1">
    <property type="nucleotide sequence ID" value="NZ_QUSW01000011.1"/>
</dbReference>
<sequence>MADPVTLKLRGAPLPPERLPRVFESSQRSATVAQDDPFLPRGLLKVDRAYDLSTSARSSEAGHVPRDVPSTANQVVVMELPEGVTVITHAQNLRDTLKRVDPNAIDADGAIVFDTALRERGASMRGALGDAMAEGLNSIVSQIYTVTVGHAADPIIDAAKRKACEWLGQKAEDKIEQYAELGVSWLGTKALMWAIESRLKREPGLYRWVNGELVQRFESGDRQLAALAPAGPFLVMIHGTGSSTSGSFDALQGASPAYWRNFEDRYGDRVLAFEHRTLSESPAENALQLARALPEGAKLHIVTHSRGGLVGDLMCLDHFDDLIDGYALDNAQLGEADPAERERLRTELTRAYAEQRSALHELAAELARKKIRVERYVRVASPARGTRLASGNFDVFLSSLLSLMGWVPAFKGNPIYSAFKRVVLEVAKNRTKPNLVPGIEAMLPGSPMARFLARATPQDGIKLAVISGDIEGGGWLKRLGVLFTDFTFFGNVDNDLVVDTDAMTAGIARPETTRVLFDQGPEVNHFRYFTNDATRNALRSWLLEPSVDSVEAFRPLRGVDDSVAAPVRARGALPPTAPMPVTILLPGIMGTHLRLAGRERVWFNIASLAVGGLAKLQTVGSKKDTVEAEALFAQFYGDLQKYLEGSQRVVPFPYDWRQPMDVLADRLAAVLRQQLDATKAPMQPVRLLAHSMGGLVVRALIHKYPELWDEVMGRDGARLVMLGTPHQGSHLMVEALIGKSETVRKLGILDTAHDLQEVVDIIASFPGALQLLPKPGFKDTGNDSTPEYFEPATWGSFKKDMRDFWFGDGIGALPSAAMLKQGQWLWLQDRRVPPALPTKHEKKVAYVFGCAAKTPCGVVREGDRWKMLGTPHGDGSVTWDSGRIDGIGQFFYMPAEHGALADTEEYFESIASLVDHGEGGQLMTTPPAVRGADAAPTVASYDAGPTPYPTDSEAAAGLFGAGKRVRSRARRQDVLGVRVRAMDLRQVTQPLMVGHYEQDAISGPEALIDKNLVHGELTVRHHLGLYAGAIGTASCVMMHSSAQEKQRGSMRGAVVAGLGKYDGSLTVGSLTEALRTACLRYLVHVMDSGAVAAGTEKAEGVKLASLLIGYNSSANLTIADSVLALIRATVEANQHFAQTTGSKLRIACLEIVEVYLDSAITATYSAREIAQTLNADKRLSCRIVVDPLLHQGEGMRQRLFDGRGGTYWPRLMITDADRKEDDPIVPRPGDAPQARTALADRLHYLYVGQRARAESIVQQRQPGLVETLVERQIMSMAYDPDFSRTLFQLLVPHDFKDAARQMQQMVFVLDGYTANFPWELMLADDQPLATRTAMIRQLSSTKFRTRVNQTMERRAYVVGNPSTAGFFSHWPDSQSHDPDSLDDLPAAEKEATTVTDSLARHGFDVERTIGSHQRAIEVVNRLYKHPYRIVHIAGHGMYTDSTDGRARCGVVLSDGLMITAAEIDAMEVVPDLVFLNCCHLGKIDRAPVAFNKLAYSVARQLIDIGVRAVVVAGWAVEDAAASLFAETFYERLLADNLSFGESVFIARRTTWEQYPASITWGAYQAYGDPGWRVDPRTEVALARLQPAWGGVAPEELLDKLESEKQVIQRSGETISRMEAQRVAERVGQWLAAAPPDWAKRPDLWSAAGDVYGDLGPGYFDKAREQYLRAIAAADYDGKVPLRAIEQLANVETRLGEDSHDPEMVASGIHRLENLVRLTGGVVPGDEPTAAARAERAGSAERSALLGSAYKRKAAVHAIAYLEPQGKAADFDAMRDALQRSSASYEAMASKLEDKIVRPYPTLNWLFLWSLTARPQERRAYLAHVQRCAAAANAAFADDPEAYNSTMVPDAQLLTALLNDSLVDASESSAATLDALVNAYEEALATSFVTPKERDTVVKQIRKMALFHRAYEKRDKVPPLRSVGARIEMLASRLNLVTPPDEEPVRVDDMAMDVATQVAVPPAPRKRAGKAKPVAAAKKATPSRKTARKKK</sequence>
<dbReference type="Gene3D" id="3.40.50.1820">
    <property type="entry name" value="alpha/beta hydrolase"/>
    <property type="match status" value="2"/>
</dbReference>
<comment type="caution">
    <text evidence="4">The sequence shown here is derived from an EMBL/GenBank/DDBJ whole genome shotgun (WGS) entry which is preliminary data.</text>
</comment>
<dbReference type="Proteomes" id="UP000267464">
    <property type="component" value="Unassembled WGS sequence"/>
</dbReference>
<feature type="domain" description="CHAT" evidence="2">
    <location>
        <begin position="1282"/>
        <end position="1568"/>
    </location>
</feature>
<organism evidence="4 5">
    <name type="scientific">Piscinibacter terrae</name>
    <dbReference type="NCBI Taxonomy" id="2496871"/>
    <lineage>
        <taxon>Bacteria</taxon>
        <taxon>Pseudomonadati</taxon>
        <taxon>Pseudomonadota</taxon>
        <taxon>Betaproteobacteria</taxon>
        <taxon>Burkholderiales</taxon>
        <taxon>Sphaerotilaceae</taxon>
        <taxon>Piscinibacter</taxon>
    </lineage>
</organism>
<feature type="compositionally biased region" description="Basic residues" evidence="1">
    <location>
        <begin position="1980"/>
        <end position="1990"/>
    </location>
</feature>
<evidence type="ECO:0000313" key="4">
    <source>
        <dbReference type="EMBL" id="RQP21358.1"/>
    </source>
</evidence>
<evidence type="ECO:0000259" key="3">
    <source>
        <dbReference type="Pfam" id="PF24096"/>
    </source>
</evidence>
<reference evidence="4 5" key="2">
    <citation type="submission" date="2018-12" db="EMBL/GenBank/DDBJ databases">
        <title>Rhizobacter gummiphilus sp. nov., a rubber-degrading bacterium isolated from the soil of a botanical garden in Japan.</title>
        <authorList>
            <person name="Shunsuke S.S."/>
        </authorList>
    </citation>
    <scope>NUCLEOTIDE SEQUENCE [LARGE SCALE GENOMIC DNA]</scope>
    <source>
        <strain evidence="4 5">S-16</strain>
    </source>
</reference>
<feature type="compositionally biased region" description="Low complexity" evidence="1">
    <location>
        <begin position="1970"/>
        <end position="1979"/>
    </location>
</feature>
<dbReference type="Pfam" id="PF24096">
    <property type="entry name" value="DUF7379"/>
    <property type="match status" value="1"/>
</dbReference>
<dbReference type="OrthoDB" id="869379at2"/>
<feature type="region of interest" description="Disordered" evidence="1">
    <location>
        <begin position="1957"/>
        <end position="1990"/>
    </location>
</feature>
<dbReference type="Pfam" id="PF02450">
    <property type="entry name" value="LCAT"/>
    <property type="match status" value="1"/>
</dbReference>
<dbReference type="Pfam" id="PF12770">
    <property type="entry name" value="CHAT"/>
    <property type="match status" value="1"/>
</dbReference>